<dbReference type="AlphaFoldDB" id="A0A3E3JY05"/>
<organism evidence="2 3">
    <name type="scientific">Sellimonas intestinalis</name>
    <dbReference type="NCBI Taxonomy" id="1653434"/>
    <lineage>
        <taxon>Bacteria</taxon>
        <taxon>Bacillati</taxon>
        <taxon>Bacillota</taxon>
        <taxon>Clostridia</taxon>
        <taxon>Lachnospirales</taxon>
        <taxon>Lachnospiraceae</taxon>
        <taxon>Sellimonas</taxon>
    </lineage>
</organism>
<dbReference type="InterPro" id="IPR019096">
    <property type="entry name" value="YopX_protein"/>
</dbReference>
<dbReference type="NCBIfam" id="TIGR01671">
    <property type="entry name" value="phage_TIGR01671"/>
    <property type="match status" value="1"/>
</dbReference>
<dbReference type="OrthoDB" id="1809393at2"/>
<dbReference type="Gene3D" id="2.30.30.290">
    <property type="entry name" value="YopX-like domains"/>
    <property type="match status" value="1"/>
</dbReference>
<dbReference type="SUPFAM" id="SSF159006">
    <property type="entry name" value="YopX-like"/>
    <property type="match status" value="1"/>
</dbReference>
<dbReference type="EMBL" id="QVLX01000022">
    <property type="protein sequence ID" value="RGE84260.1"/>
    <property type="molecule type" value="Genomic_DNA"/>
</dbReference>
<dbReference type="InterPro" id="IPR010024">
    <property type="entry name" value="CHP16711"/>
</dbReference>
<comment type="caution">
    <text evidence="2">The sequence shown here is derived from an EMBL/GenBank/DDBJ whole genome shotgun (WGS) entry which is preliminary data.</text>
</comment>
<feature type="domain" description="YopX protein" evidence="1">
    <location>
        <begin position="21"/>
        <end position="150"/>
    </location>
</feature>
<proteinExistence type="predicted"/>
<dbReference type="Pfam" id="PF09643">
    <property type="entry name" value="YopX"/>
    <property type="match status" value="1"/>
</dbReference>
<dbReference type="InterPro" id="IPR023385">
    <property type="entry name" value="YopX-like_C"/>
</dbReference>
<reference evidence="2 3" key="1">
    <citation type="submission" date="2018-08" db="EMBL/GenBank/DDBJ databases">
        <title>A genome reference for cultivated species of the human gut microbiota.</title>
        <authorList>
            <person name="Zou Y."/>
            <person name="Xue W."/>
            <person name="Luo G."/>
        </authorList>
    </citation>
    <scope>NUCLEOTIDE SEQUENCE [LARGE SCALE GENOMIC DNA]</scope>
    <source>
        <strain evidence="2 3">AF37-2AT</strain>
    </source>
</reference>
<gene>
    <name evidence="2" type="ORF">DW016_15885</name>
</gene>
<keyword evidence="3" id="KW-1185">Reference proteome</keyword>
<evidence type="ECO:0000313" key="3">
    <source>
        <dbReference type="Proteomes" id="UP000261080"/>
    </source>
</evidence>
<dbReference type="Proteomes" id="UP000261080">
    <property type="component" value="Unassembled WGS sequence"/>
</dbReference>
<evidence type="ECO:0000313" key="2">
    <source>
        <dbReference type="EMBL" id="RGE84260.1"/>
    </source>
</evidence>
<accession>A0A3E3JY05</accession>
<dbReference type="RefSeq" id="WP_117493952.1">
    <property type="nucleotide sequence ID" value="NZ_JBKVOA010000002.1"/>
</dbReference>
<sequence length="162" mass="19078">MSREILFKAKRKNWRELPKEEWWVEGNLITNEREEGTAYIGYIFDVHNGVIEDFDIVEIDPETLCQYTGLNDKNGKRIWENDILHNGNKMIVKWNEPCGRWDLYIVNVSHIPMGAWRPLVIDWRTSDWKEYSDCHECEVIDNIFDNPELLGGADLGYSIKTS</sequence>
<evidence type="ECO:0000259" key="1">
    <source>
        <dbReference type="Pfam" id="PF09643"/>
    </source>
</evidence>
<protein>
    <recommendedName>
        <fullName evidence="1">YopX protein domain-containing protein</fullName>
    </recommendedName>
</protein>
<name>A0A3E3JY05_9FIRM</name>